<evidence type="ECO:0000256" key="2">
    <source>
        <dbReference type="SAM" id="Phobius"/>
    </source>
</evidence>
<dbReference type="eggNOG" id="COG1721">
    <property type="taxonomic scope" value="Bacteria"/>
</dbReference>
<keyword evidence="2" id="KW-0812">Transmembrane</keyword>
<dbReference type="STRING" id="62928.azo1093"/>
<protein>
    <submittedName>
        <fullName evidence="3">Conserved hypothetical membrane protein</fullName>
    </submittedName>
</protein>
<dbReference type="PANTHER" id="PTHR34351:SF1">
    <property type="entry name" value="SLR1927 PROTEIN"/>
    <property type="match status" value="1"/>
</dbReference>
<keyword evidence="4" id="KW-1185">Reference proteome</keyword>
<evidence type="ECO:0000256" key="1">
    <source>
        <dbReference type="SAM" id="MobiDB-lite"/>
    </source>
</evidence>
<accession>A1K4F5</accession>
<reference evidence="3 4" key="1">
    <citation type="journal article" date="2006" name="Nat. Biotechnol.">
        <title>Complete genome of the mutualistic, N2-fixing grass endophyte Azoarcus sp. strain BH72.</title>
        <authorList>
            <person name="Krause A."/>
            <person name="Ramakumar A."/>
            <person name="Bartels D."/>
            <person name="Battistoni F."/>
            <person name="Bekel T."/>
            <person name="Boch J."/>
            <person name="Boehm M."/>
            <person name="Friedrich F."/>
            <person name="Hurek T."/>
            <person name="Krause L."/>
            <person name="Linke B."/>
            <person name="McHardy A.C."/>
            <person name="Sarkar A."/>
            <person name="Schneiker S."/>
            <person name="Syed A.A."/>
            <person name="Thauer R."/>
            <person name="Vorhoelter F.-J."/>
            <person name="Weidner S."/>
            <person name="Puehler A."/>
            <person name="Reinhold-Hurek B."/>
            <person name="Kaiser O."/>
            <person name="Goesmann A."/>
        </authorList>
    </citation>
    <scope>NUCLEOTIDE SEQUENCE [LARGE SCALE GENOMIC DNA]</scope>
    <source>
        <strain evidence="3 4">BH72</strain>
    </source>
</reference>
<dbReference type="HOGENOM" id="CLU_054568_0_1_4"/>
<keyword evidence="2" id="KW-0472">Membrane</keyword>
<feature type="transmembrane region" description="Helical" evidence="2">
    <location>
        <begin position="35"/>
        <end position="58"/>
    </location>
</feature>
<gene>
    <name evidence="3" type="ordered locus">azo1093</name>
</gene>
<dbReference type="KEGG" id="azo:azo1093"/>
<dbReference type="RefSeq" id="WP_011764827.1">
    <property type="nucleotide sequence ID" value="NC_008702.1"/>
</dbReference>
<dbReference type="EMBL" id="AM406670">
    <property type="protein sequence ID" value="CAL93710.1"/>
    <property type="molecule type" value="Genomic_DNA"/>
</dbReference>
<dbReference type="AlphaFoldDB" id="A1K4F5"/>
<proteinExistence type="predicted"/>
<name>A1K4F5_AZOSB</name>
<feature type="region of interest" description="Disordered" evidence="1">
    <location>
        <begin position="195"/>
        <end position="231"/>
    </location>
</feature>
<feature type="transmembrane region" description="Helical" evidence="2">
    <location>
        <begin position="64"/>
        <end position="84"/>
    </location>
</feature>
<keyword evidence="2" id="KW-1133">Transmembrane helix</keyword>
<organism evidence="3 4">
    <name type="scientific">Azoarcus sp. (strain BH72)</name>
    <dbReference type="NCBI Taxonomy" id="418699"/>
    <lineage>
        <taxon>Bacteria</taxon>
        <taxon>Pseudomonadati</taxon>
        <taxon>Pseudomonadota</taxon>
        <taxon>Betaproteobacteria</taxon>
        <taxon>Rhodocyclales</taxon>
        <taxon>Zoogloeaceae</taxon>
        <taxon>Azoarcus</taxon>
    </lineage>
</organism>
<evidence type="ECO:0000313" key="3">
    <source>
        <dbReference type="EMBL" id="CAL93710.1"/>
    </source>
</evidence>
<dbReference type="PANTHER" id="PTHR34351">
    <property type="entry name" value="SLR1927 PROTEIN-RELATED"/>
    <property type="match status" value="1"/>
</dbReference>
<dbReference type="Proteomes" id="UP000002588">
    <property type="component" value="Chromosome"/>
</dbReference>
<sequence length="327" mass="35472">MPRFTPARIRARVEHWLFRIGAPEQAPIRLGQRRIYVLPTPAGLVFAAALVTMLIASINYGLSLGYMLTFLLASAGITSIVHAFRNLLHLEIAPARVTPVFCGEAAEFRLRINNARAERRPALRLRARGANTAFDAAAASATEIVLACRTTRRGLLELGRTVLETTWPLGLIRAWSIFVPDIDCIVYPAPEHHPPPLPAEGAGNEGGTRSSIRGDDDFAGLRPTQPSDSPRHIAWKSLARGGPMLTKQFSASTGSAHVFDWAALPPALDDEARLSRLTAWILAADAAGRPFSLRLPGAEIDIGRGPGHVHACCRLLALHGQVRVDHD</sequence>
<evidence type="ECO:0000313" key="4">
    <source>
        <dbReference type="Proteomes" id="UP000002588"/>
    </source>
</evidence>